<evidence type="ECO:0000256" key="1">
    <source>
        <dbReference type="ARBA" id="ARBA00007992"/>
    </source>
</evidence>
<dbReference type="GO" id="GO:0071949">
    <property type="term" value="F:FAD binding"/>
    <property type="evidence" value="ECO:0007669"/>
    <property type="project" value="InterPro"/>
</dbReference>
<dbReference type="GO" id="GO:0004497">
    <property type="term" value="F:monooxygenase activity"/>
    <property type="evidence" value="ECO:0007669"/>
    <property type="project" value="UniProtKB-KW"/>
</dbReference>
<dbReference type="OrthoDB" id="9993796at2759"/>
<dbReference type="InterPro" id="IPR050493">
    <property type="entry name" value="FAD-dep_Monooxygenase_BioMet"/>
</dbReference>
<reference evidence="7 8" key="1">
    <citation type="journal article" date="2016" name="Mol. Biol. Evol.">
        <title>Comparative Genomics of Early-Diverging Mushroom-Forming Fungi Provides Insights into the Origins of Lignocellulose Decay Capabilities.</title>
        <authorList>
            <person name="Nagy L.G."/>
            <person name="Riley R."/>
            <person name="Tritt A."/>
            <person name="Adam C."/>
            <person name="Daum C."/>
            <person name="Floudas D."/>
            <person name="Sun H."/>
            <person name="Yadav J.S."/>
            <person name="Pangilinan J."/>
            <person name="Larsson K.H."/>
            <person name="Matsuura K."/>
            <person name="Barry K."/>
            <person name="Labutti K."/>
            <person name="Kuo R."/>
            <person name="Ohm R.A."/>
            <person name="Bhattacharya S.S."/>
            <person name="Shirouzu T."/>
            <person name="Yoshinaga Y."/>
            <person name="Martin F.M."/>
            <person name="Grigoriev I.V."/>
            <person name="Hibbett D.S."/>
        </authorList>
    </citation>
    <scope>NUCLEOTIDE SEQUENCE [LARGE SCALE GENOMIC DNA]</scope>
    <source>
        <strain evidence="7 8">HHB12733</strain>
    </source>
</reference>
<evidence type="ECO:0000313" key="8">
    <source>
        <dbReference type="Proteomes" id="UP000076842"/>
    </source>
</evidence>
<evidence type="ECO:0000256" key="2">
    <source>
        <dbReference type="ARBA" id="ARBA00022630"/>
    </source>
</evidence>
<organism evidence="7 8">
    <name type="scientific">Calocera cornea HHB12733</name>
    <dbReference type="NCBI Taxonomy" id="1353952"/>
    <lineage>
        <taxon>Eukaryota</taxon>
        <taxon>Fungi</taxon>
        <taxon>Dikarya</taxon>
        <taxon>Basidiomycota</taxon>
        <taxon>Agaricomycotina</taxon>
        <taxon>Dacrymycetes</taxon>
        <taxon>Dacrymycetales</taxon>
        <taxon>Dacrymycetaceae</taxon>
        <taxon>Calocera</taxon>
    </lineage>
</organism>
<dbReference type="InterPro" id="IPR002938">
    <property type="entry name" value="FAD-bd"/>
</dbReference>
<accession>A0A165CVF3</accession>
<dbReference type="Gene3D" id="3.50.50.60">
    <property type="entry name" value="FAD/NAD(P)-binding domain"/>
    <property type="match status" value="1"/>
</dbReference>
<keyword evidence="8" id="KW-1185">Reference proteome</keyword>
<protein>
    <submittedName>
        <fullName evidence="7">FAD/NAD(P)-binding domain-containing protein</fullName>
    </submittedName>
</protein>
<evidence type="ECO:0000256" key="3">
    <source>
        <dbReference type="ARBA" id="ARBA00022827"/>
    </source>
</evidence>
<dbReference type="FunFam" id="3.50.50.60:FF:000115">
    <property type="entry name" value="Salicylate hydroxylase, putative"/>
    <property type="match status" value="1"/>
</dbReference>
<gene>
    <name evidence="7" type="ORF">CALCODRAFT_503485</name>
</gene>
<dbReference type="PANTHER" id="PTHR13789:SF147">
    <property type="entry name" value="PUTATIVE (AFU_ORTHOLOGUE AFUA_2G01950)-RELATED"/>
    <property type="match status" value="1"/>
</dbReference>
<dbReference type="Pfam" id="PF01494">
    <property type="entry name" value="FAD_binding_3"/>
    <property type="match status" value="1"/>
</dbReference>
<keyword evidence="4" id="KW-0560">Oxidoreductase</keyword>
<keyword evidence="3" id="KW-0274">FAD</keyword>
<name>A0A165CVF3_9BASI</name>
<sequence>MTAAPEGASVKVGLTFAKADVAAHAEHVAENVTLYGGRISSCPIDITVVGCGLGGLGAAYALSKAGHRVTILEAAPAIGEVGAGIQVTSNVSRLLIRWGLGKQLESLGVIPAGFCFRRWENGEMIGYTSFEHMFHDYGTHYYQLHRADFHRMLYDLVADAGVKIRLNSTVVSIDPDVPSCTLQSGEVVKSDLIIGADGVKSMIREVVVGHEDKPVPTGDAAYRALLPTELLLADPDLAPFVTEPQMTIWMGPKRHIVAYCVRGKKNFNLVLAHPDDGSVESWTAQGSAEKMRSDFAGWEPRVQKLLALVPSTLKWRLMDRMPLEKWVHDSGKVVLLGDSCHPMLPYRAQGAAMAIEDAAFLGNIFSRLEGKAQIPVLLRGYEAARYPRTSEVQASARLNQKINHLVDGPEQQARDAVMKAAMEAPGTNQDEWNQWSDKRKGDALYGYDADADAEQFWTERLEKEAQEALQGRHANGQAAHL</sequence>
<dbReference type="SUPFAM" id="SSF51905">
    <property type="entry name" value="FAD/NAD(P)-binding domain"/>
    <property type="match status" value="1"/>
</dbReference>
<comment type="similarity">
    <text evidence="1">Belongs to the paxM FAD-dependent monooxygenase family.</text>
</comment>
<dbReference type="InterPro" id="IPR036188">
    <property type="entry name" value="FAD/NAD-bd_sf"/>
</dbReference>
<dbReference type="PRINTS" id="PR00420">
    <property type="entry name" value="RNGMNOXGNASE"/>
</dbReference>
<dbReference type="STRING" id="1353952.A0A165CVF3"/>
<dbReference type="AlphaFoldDB" id="A0A165CVF3"/>
<dbReference type="Proteomes" id="UP000076842">
    <property type="component" value="Unassembled WGS sequence"/>
</dbReference>
<proteinExistence type="inferred from homology"/>
<feature type="domain" description="FAD-binding" evidence="6">
    <location>
        <begin position="45"/>
        <end position="392"/>
    </location>
</feature>
<dbReference type="EMBL" id="KV424106">
    <property type="protein sequence ID" value="KZT51465.1"/>
    <property type="molecule type" value="Genomic_DNA"/>
</dbReference>
<evidence type="ECO:0000259" key="6">
    <source>
        <dbReference type="Pfam" id="PF01494"/>
    </source>
</evidence>
<dbReference type="PANTHER" id="PTHR13789">
    <property type="entry name" value="MONOOXYGENASE"/>
    <property type="match status" value="1"/>
</dbReference>
<evidence type="ECO:0000256" key="4">
    <source>
        <dbReference type="ARBA" id="ARBA00023002"/>
    </source>
</evidence>
<keyword evidence="2" id="KW-0285">Flavoprotein</keyword>
<dbReference type="InParanoid" id="A0A165CVF3"/>
<keyword evidence="5" id="KW-0503">Monooxygenase</keyword>
<evidence type="ECO:0000313" key="7">
    <source>
        <dbReference type="EMBL" id="KZT51465.1"/>
    </source>
</evidence>
<dbReference type="SUPFAM" id="SSF54373">
    <property type="entry name" value="FAD-linked reductases, C-terminal domain"/>
    <property type="match status" value="1"/>
</dbReference>
<evidence type="ECO:0000256" key="5">
    <source>
        <dbReference type="ARBA" id="ARBA00023033"/>
    </source>
</evidence>